<comment type="cofactor">
    <cofactor evidence="1 29">
        <name>Cu cation</name>
        <dbReference type="ChEBI" id="CHEBI:23378"/>
    </cofactor>
</comment>
<comment type="caution">
    <text evidence="28">Lacks conserved residue(s) required for the propagation of feature annotation.</text>
</comment>
<feature type="chain" id="PRO_5029628846" description="Lysyl oxidase homolog" evidence="30">
    <location>
        <begin position="28"/>
        <end position="730"/>
    </location>
</feature>
<evidence type="ECO:0000259" key="31">
    <source>
        <dbReference type="PROSITE" id="PS50287"/>
    </source>
</evidence>
<sequence length="730" mass="81995">MEPFLGFTHNHCFITLVFISLSPLGLAQYEHWPYLPGYPEPPPQVYQPPPRPADVPKIQLRLAGQKRKHNEGRVEVFYSGEWGTVCDDDFSIHAAHVVCRELGYVEAVSWLPSSKYGKGEGKIWMDNVHCTGKETTLAACTSNGWGVTDCKHTEDVGVVCSEKRIPGFKFDNSLLNQIENMNIQVEDIRIRPILATYRKRVPVTEGYVEVKDGGTWKQICDKHWTMKNSRVVCGMFGFPSERKYNTNVYKSFPTQRFYDASSLSSGNAASVHVFQQPLVRLKGGANTGEGRVEVLKNGEWGTVCDDNWNLVSASVVCRELGFGSAKEAITGARLGQGMGPIHLNEIDCTGFEKSVTDCKFNMESQGCNHEEDAAVRCNVPAMGFQNQVRSQVIWMQVSITCLPLLSRAGRLGRNHFRESWNGLGWKGPQNPIMCVKCLFPAFFSAQETWYWHGDISADNVVMSGVKCSGTEMSLAHCRHDGADISCPRGGGRFGAGVSCSETAPDLVLNAELVQQTAYLEDRPMFMLQCALEENCLASSAVNTSVTSGYRRLLRFSSQIHNNGQSDFRPKNGRHAWIWHDCHRHYHSMEVFTHYDLLNLNGTKVAEGHKASFCLEDTECEADVQKQYECANFGEQGITVGCWDVYRHDIDCQWIDITDVPPGDYLFQVVINPNYEVAESDYSNNVMKCRSRYTGQRMFLYDCHIGGSFSEETEQKFDHFSGLTNNKVSTR</sequence>
<dbReference type="Pfam" id="PF00530">
    <property type="entry name" value="SRCR"/>
    <property type="match status" value="3"/>
</dbReference>
<evidence type="ECO:0000256" key="23">
    <source>
        <dbReference type="ARBA" id="ARBA00023157"/>
    </source>
</evidence>
<feature type="non-terminal residue" evidence="32">
    <location>
        <position position="730"/>
    </location>
</feature>
<keyword evidence="16" id="KW-0256">Endoplasmic reticulum</keyword>
<evidence type="ECO:0000256" key="22">
    <source>
        <dbReference type="ARBA" id="ARBA00023015"/>
    </source>
</evidence>
<dbReference type="InterPro" id="IPR001695">
    <property type="entry name" value="Lysyl_oxidase"/>
</dbReference>
<keyword evidence="18" id="KW-0156">Chromatin regulator</keyword>
<evidence type="ECO:0000313" key="32">
    <source>
        <dbReference type="EMBL" id="NWS77451.1"/>
    </source>
</evidence>
<keyword evidence="20 29" id="KW-0560">Oxidoreductase</keyword>
<evidence type="ECO:0000256" key="16">
    <source>
        <dbReference type="ARBA" id="ARBA00022824"/>
    </source>
</evidence>
<dbReference type="PROSITE" id="PS00420">
    <property type="entry name" value="SRCR_1"/>
    <property type="match status" value="1"/>
</dbReference>
<dbReference type="PANTHER" id="PTHR45817">
    <property type="entry name" value="LYSYL OXIDASE-LIKE-RELATED"/>
    <property type="match status" value="1"/>
</dbReference>
<evidence type="ECO:0000256" key="15">
    <source>
        <dbReference type="ARBA" id="ARBA00022772"/>
    </source>
</evidence>
<evidence type="ECO:0000256" key="26">
    <source>
        <dbReference type="ARBA" id="ARBA00023242"/>
    </source>
</evidence>
<dbReference type="EC" id="1.4.3.13" evidence="29"/>
<keyword evidence="21 29" id="KW-0186">Copper</keyword>
<evidence type="ECO:0000256" key="10">
    <source>
        <dbReference type="ARBA" id="ARBA00022525"/>
    </source>
</evidence>
<keyword evidence="13 30" id="KW-0732">Signal</keyword>
<keyword evidence="33" id="KW-1185">Reference proteome</keyword>
<evidence type="ECO:0000256" key="9">
    <source>
        <dbReference type="ARBA" id="ARBA00022491"/>
    </source>
</evidence>
<comment type="function">
    <text evidence="29">Mediates the post-translational oxidative deamination of lysine residues on target proteins leading to the formation of deaminated lysine (allysine).</text>
</comment>
<evidence type="ECO:0000256" key="7">
    <source>
        <dbReference type="ARBA" id="ARBA00022454"/>
    </source>
</evidence>
<dbReference type="GO" id="GO:0016020">
    <property type="term" value="C:membrane"/>
    <property type="evidence" value="ECO:0007669"/>
    <property type="project" value="InterPro"/>
</dbReference>
<keyword evidence="17" id="KW-0106">Calcium</keyword>
<evidence type="ECO:0000256" key="28">
    <source>
        <dbReference type="PROSITE-ProRule" id="PRU00196"/>
    </source>
</evidence>
<evidence type="ECO:0000256" key="20">
    <source>
        <dbReference type="ARBA" id="ARBA00023002"/>
    </source>
</evidence>
<dbReference type="InterPro" id="IPR019828">
    <property type="entry name" value="Lysyl_oxidase_CS"/>
</dbReference>
<comment type="subcellular location">
    <subcellularLocation>
        <location evidence="4">Chromosome</location>
    </subcellularLocation>
    <subcellularLocation>
        <location evidence="3">Endoplasmic reticulum</location>
    </subcellularLocation>
    <subcellularLocation>
        <location evidence="2">Nucleus</location>
    </subcellularLocation>
    <subcellularLocation>
        <location evidence="5">Secreted</location>
        <location evidence="5">Extracellular space</location>
        <location evidence="5">Extracellular matrix</location>
        <location evidence="5">Basement membrane</location>
    </subcellularLocation>
</comment>
<evidence type="ECO:0000256" key="2">
    <source>
        <dbReference type="ARBA" id="ARBA00004123"/>
    </source>
</evidence>
<dbReference type="GO" id="GO:0004720">
    <property type="term" value="F:protein-lysine 6-oxidase activity"/>
    <property type="evidence" value="ECO:0007669"/>
    <property type="project" value="UniProtKB-UniRule"/>
</dbReference>
<keyword evidence="14" id="KW-0677">Repeat</keyword>
<dbReference type="GO" id="GO:0005604">
    <property type="term" value="C:basement membrane"/>
    <property type="evidence" value="ECO:0007669"/>
    <property type="project" value="UniProtKB-SubCell"/>
</dbReference>
<dbReference type="PRINTS" id="PR00074">
    <property type="entry name" value="LYSYLOXIDASE"/>
</dbReference>
<keyword evidence="26" id="KW-0539">Nucleus</keyword>
<organism evidence="32 33">
    <name type="scientific">Crotophaga sulcirostris</name>
    <name type="common">Groove-billed ani</name>
    <dbReference type="NCBI Taxonomy" id="33598"/>
    <lineage>
        <taxon>Eukaryota</taxon>
        <taxon>Metazoa</taxon>
        <taxon>Chordata</taxon>
        <taxon>Craniata</taxon>
        <taxon>Vertebrata</taxon>
        <taxon>Euteleostomi</taxon>
        <taxon>Archelosauria</taxon>
        <taxon>Archosauria</taxon>
        <taxon>Dinosauria</taxon>
        <taxon>Saurischia</taxon>
        <taxon>Theropoda</taxon>
        <taxon>Coelurosauria</taxon>
        <taxon>Aves</taxon>
        <taxon>Neognathae</taxon>
        <taxon>Neoaves</taxon>
        <taxon>Otidimorphae</taxon>
        <taxon>Cuculiformes</taxon>
        <taxon>Crotophagidae</taxon>
        <taxon>Crotophaga</taxon>
    </lineage>
</organism>
<dbReference type="OrthoDB" id="547291at2759"/>
<comment type="caution">
    <text evidence="32">The sequence shown here is derived from an EMBL/GenBank/DDBJ whole genome shotgun (WGS) entry which is preliminary data.</text>
</comment>
<evidence type="ECO:0000256" key="8">
    <source>
        <dbReference type="ARBA" id="ARBA00022477"/>
    </source>
</evidence>
<keyword evidence="19" id="KW-0084">Basement membrane</keyword>
<dbReference type="Pfam" id="PF01186">
    <property type="entry name" value="Lysyl_oxidase"/>
    <property type="match status" value="1"/>
</dbReference>
<dbReference type="GO" id="GO:0030199">
    <property type="term" value="P:collagen fibril organization"/>
    <property type="evidence" value="ECO:0007669"/>
    <property type="project" value="TreeGrafter"/>
</dbReference>
<reference evidence="32 33" key="1">
    <citation type="submission" date="2019-09" db="EMBL/GenBank/DDBJ databases">
        <title>Bird 10,000 Genomes (B10K) Project - Family phase.</title>
        <authorList>
            <person name="Zhang G."/>
        </authorList>
    </citation>
    <scope>NUCLEOTIDE SEQUENCE [LARGE SCALE GENOMIC DNA]</scope>
    <source>
        <strain evidence="32">B10K-DU-003-44</strain>
        <tissue evidence="32">Muscle</tissue>
    </source>
</reference>
<evidence type="ECO:0000256" key="27">
    <source>
        <dbReference type="ARBA" id="ARBA00047861"/>
    </source>
</evidence>
<dbReference type="GO" id="GO:0006325">
    <property type="term" value="P:chromatin organization"/>
    <property type="evidence" value="ECO:0007669"/>
    <property type="project" value="UniProtKB-KW"/>
</dbReference>
<accession>A0A7K5I764</accession>
<feature type="signal peptide" evidence="30">
    <location>
        <begin position="1"/>
        <end position="27"/>
    </location>
</feature>
<dbReference type="PROSITE" id="PS50287">
    <property type="entry name" value="SRCR_2"/>
    <property type="match status" value="3"/>
</dbReference>
<evidence type="ECO:0000256" key="21">
    <source>
        <dbReference type="ARBA" id="ARBA00023008"/>
    </source>
</evidence>
<protein>
    <recommendedName>
        <fullName evidence="29">Lysyl oxidase homolog</fullName>
        <ecNumber evidence="29">1.4.3.13</ecNumber>
    </recommendedName>
</protein>
<evidence type="ECO:0000313" key="33">
    <source>
        <dbReference type="Proteomes" id="UP000549499"/>
    </source>
</evidence>
<evidence type="ECO:0000256" key="13">
    <source>
        <dbReference type="ARBA" id="ARBA00022729"/>
    </source>
</evidence>
<dbReference type="GO" id="GO:0005694">
    <property type="term" value="C:chromosome"/>
    <property type="evidence" value="ECO:0007669"/>
    <property type="project" value="UniProtKB-SubCell"/>
</dbReference>
<dbReference type="PANTHER" id="PTHR45817:SF1">
    <property type="entry name" value="LYSYL OXIDASE HOMOLOG 2"/>
    <property type="match status" value="1"/>
</dbReference>
<feature type="disulfide bond" evidence="28">
    <location>
        <begin position="130"/>
        <end position="140"/>
    </location>
</feature>
<keyword evidence="23 28" id="KW-1015">Disulfide bond</keyword>
<evidence type="ECO:0000256" key="3">
    <source>
        <dbReference type="ARBA" id="ARBA00004240"/>
    </source>
</evidence>
<keyword evidence="11" id="KW-0272">Extracellular matrix</keyword>
<evidence type="ECO:0000256" key="18">
    <source>
        <dbReference type="ARBA" id="ARBA00022853"/>
    </source>
</evidence>
<keyword evidence="24" id="KW-0804">Transcription</keyword>
<evidence type="ECO:0000256" key="6">
    <source>
        <dbReference type="ARBA" id="ARBA00007492"/>
    </source>
</evidence>
<dbReference type="GO" id="GO:0005634">
    <property type="term" value="C:nucleus"/>
    <property type="evidence" value="ECO:0007669"/>
    <property type="project" value="UniProtKB-SubCell"/>
</dbReference>
<feature type="domain" description="SRCR" evidence="31">
    <location>
        <begin position="279"/>
        <end position="378"/>
    </location>
</feature>
<evidence type="ECO:0000256" key="11">
    <source>
        <dbReference type="ARBA" id="ARBA00022530"/>
    </source>
</evidence>
<comment type="similarity">
    <text evidence="6 29">Belongs to the lysyl oxidase family.</text>
</comment>
<evidence type="ECO:0000256" key="29">
    <source>
        <dbReference type="RuleBase" id="RU367046"/>
    </source>
</evidence>
<dbReference type="EMBL" id="VYZB01000940">
    <property type="protein sequence ID" value="NWS77451.1"/>
    <property type="molecule type" value="Genomic_DNA"/>
</dbReference>
<dbReference type="InterPro" id="IPR001190">
    <property type="entry name" value="SRCR"/>
</dbReference>
<dbReference type="GO" id="GO:0005783">
    <property type="term" value="C:endoplasmic reticulum"/>
    <property type="evidence" value="ECO:0007669"/>
    <property type="project" value="UniProtKB-SubCell"/>
</dbReference>
<dbReference type="InterPro" id="IPR036772">
    <property type="entry name" value="SRCR-like_dom_sf"/>
</dbReference>
<proteinExistence type="inferred from homology"/>
<evidence type="ECO:0000256" key="1">
    <source>
        <dbReference type="ARBA" id="ARBA00001935"/>
    </source>
</evidence>
<feature type="domain" description="SRCR" evidence="31">
    <location>
        <begin position="190"/>
        <end position="238"/>
    </location>
</feature>
<evidence type="ECO:0000256" key="17">
    <source>
        <dbReference type="ARBA" id="ARBA00022837"/>
    </source>
</evidence>
<name>A0A7K5I764_CROSL</name>
<evidence type="ECO:0000256" key="25">
    <source>
        <dbReference type="ARBA" id="ARBA00023180"/>
    </source>
</evidence>
<dbReference type="GO" id="GO:0005507">
    <property type="term" value="F:copper ion binding"/>
    <property type="evidence" value="ECO:0007669"/>
    <property type="project" value="UniProtKB-UniRule"/>
</dbReference>
<evidence type="ECO:0000256" key="19">
    <source>
        <dbReference type="ARBA" id="ARBA00022869"/>
    </source>
</evidence>
<dbReference type="GO" id="GO:0005615">
    <property type="term" value="C:extracellular space"/>
    <property type="evidence" value="ECO:0007669"/>
    <property type="project" value="UniProtKB-UniRule"/>
</dbReference>
<evidence type="ECO:0000256" key="24">
    <source>
        <dbReference type="ARBA" id="ARBA00023163"/>
    </source>
</evidence>
<dbReference type="SMART" id="SM00202">
    <property type="entry name" value="SR"/>
    <property type="match status" value="3"/>
</dbReference>
<dbReference type="Gene3D" id="3.10.250.10">
    <property type="entry name" value="SRCR-like domain"/>
    <property type="match status" value="4"/>
</dbReference>
<dbReference type="Proteomes" id="UP000549499">
    <property type="component" value="Unassembled WGS sequence"/>
</dbReference>
<feature type="disulfide bond" evidence="28">
    <location>
        <begin position="99"/>
        <end position="160"/>
    </location>
</feature>
<keyword evidence="22" id="KW-0805">Transcription regulation</keyword>
<evidence type="ECO:0000256" key="4">
    <source>
        <dbReference type="ARBA" id="ARBA00004286"/>
    </source>
</evidence>
<feature type="disulfide bond" evidence="28">
    <location>
        <begin position="348"/>
        <end position="358"/>
    </location>
</feature>
<dbReference type="SUPFAM" id="SSF56487">
    <property type="entry name" value="SRCR-like"/>
    <property type="match status" value="4"/>
</dbReference>
<keyword evidence="8 29" id="KW-0886">LTQ</keyword>
<evidence type="ECO:0000256" key="12">
    <source>
        <dbReference type="ARBA" id="ARBA00022723"/>
    </source>
</evidence>
<dbReference type="AlphaFoldDB" id="A0A7K5I764"/>
<keyword evidence="25" id="KW-0325">Glycoprotein</keyword>
<dbReference type="PROSITE" id="PS00926">
    <property type="entry name" value="LYSYL_OXIDASE"/>
    <property type="match status" value="1"/>
</dbReference>
<dbReference type="InterPro" id="IPR050912">
    <property type="entry name" value="LOX-like_protein"/>
</dbReference>
<dbReference type="FunFam" id="3.10.250.10:FF:000001">
    <property type="entry name" value="Lysyl oxidase 4 isoform X1"/>
    <property type="match status" value="2"/>
</dbReference>
<keyword evidence="7" id="KW-0158">Chromosome</keyword>
<keyword evidence="9" id="KW-0678">Repressor</keyword>
<feature type="disulfide bond" evidence="28">
    <location>
        <begin position="86"/>
        <end position="150"/>
    </location>
</feature>
<evidence type="ECO:0000256" key="30">
    <source>
        <dbReference type="SAM" id="SignalP"/>
    </source>
</evidence>
<evidence type="ECO:0000256" key="14">
    <source>
        <dbReference type="ARBA" id="ARBA00022737"/>
    </source>
</evidence>
<dbReference type="PRINTS" id="PR00258">
    <property type="entry name" value="SPERACTRCPTR"/>
</dbReference>
<keyword evidence="12 29" id="KW-0479">Metal-binding</keyword>
<comment type="catalytic activity">
    <reaction evidence="27 29">
        <text>L-lysyl-[protein] + O2 + H2O = (S)-2-amino-6-oxohexanoyl-[protein] + H2O2 + NH4(+)</text>
        <dbReference type="Rhea" id="RHEA:24544"/>
        <dbReference type="Rhea" id="RHEA-COMP:9752"/>
        <dbReference type="Rhea" id="RHEA-COMP:12448"/>
        <dbReference type="ChEBI" id="CHEBI:15377"/>
        <dbReference type="ChEBI" id="CHEBI:15379"/>
        <dbReference type="ChEBI" id="CHEBI:16240"/>
        <dbReference type="ChEBI" id="CHEBI:28938"/>
        <dbReference type="ChEBI" id="CHEBI:29969"/>
        <dbReference type="ChEBI" id="CHEBI:131803"/>
        <dbReference type="EC" id="1.4.3.13"/>
    </reaction>
</comment>
<gene>
    <name evidence="32" type="primary">Loxl2</name>
    <name evidence="32" type="ORF">CROSUL_R14206</name>
</gene>
<feature type="domain" description="SRCR" evidence="31">
    <location>
        <begin position="60"/>
        <end position="161"/>
    </location>
</feature>
<evidence type="ECO:0000256" key="5">
    <source>
        <dbReference type="ARBA" id="ARBA00004302"/>
    </source>
</evidence>
<comment type="PTM">
    <text evidence="29">The lysine tyrosylquinone cross-link (LTQ) is generated by condensation of the epsilon-amino group of a lysine with a topaquinone produced by oxidation of tyrosine.</text>
</comment>
<keyword evidence="15 29" id="KW-0801">TPQ</keyword>
<keyword evidence="10 29" id="KW-0964">Secreted</keyword>
<feature type="non-terminal residue" evidence="32">
    <location>
        <position position="1"/>
    </location>
</feature>